<organism evidence="2 3">
    <name type="scientific">Eschrichtius robustus</name>
    <name type="common">California gray whale</name>
    <name type="synonym">Eschrichtius gibbosus</name>
    <dbReference type="NCBI Taxonomy" id="9764"/>
    <lineage>
        <taxon>Eukaryota</taxon>
        <taxon>Metazoa</taxon>
        <taxon>Chordata</taxon>
        <taxon>Craniata</taxon>
        <taxon>Vertebrata</taxon>
        <taxon>Euteleostomi</taxon>
        <taxon>Mammalia</taxon>
        <taxon>Eutheria</taxon>
        <taxon>Laurasiatheria</taxon>
        <taxon>Artiodactyla</taxon>
        <taxon>Whippomorpha</taxon>
        <taxon>Cetacea</taxon>
        <taxon>Mysticeti</taxon>
        <taxon>Eschrichtiidae</taxon>
        <taxon>Eschrichtius</taxon>
    </lineage>
</organism>
<keyword evidence="3" id="KW-1185">Reference proteome</keyword>
<dbReference type="GO" id="GO:0016607">
    <property type="term" value="C:nuclear speck"/>
    <property type="evidence" value="ECO:0007669"/>
    <property type="project" value="TreeGrafter"/>
</dbReference>
<gene>
    <name evidence="2" type="ORF">J1605_011203</name>
</gene>
<evidence type="ECO:0000256" key="1">
    <source>
        <dbReference type="SAM" id="MobiDB-lite"/>
    </source>
</evidence>
<sequence>MWQALNTFKGRCVFEIPRRPEADFHWKMLGCDPEQVMTPQGRGTVTAAAVPATASIAGAPAQYPPERGTAPTPAARVTPPPGIMAPPPAMRPPMGPPIGLPPTRWTPIGMPLQE</sequence>
<feature type="region of interest" description="Disordered" evidence="1">
    <location>
        <begin position="58"/>
        <end position="114"/>
    </location>
</feature>
<evidence type="ECO:0000313" key="3">
    <source>
        <dbReference type="Proteomes" id="UP001159641"/>
    </source>
</evidence>
<feature type="compositionally biased region" description="Pro residues" evidence="1">
    <location>
        <begin position="78"/>
        <end position="100"/>
    </location>
</feature>
<accession>A0AB34GS33</accession>
<dbReference type="PANTHER" id="PTHR14508">
    <property type="entry name" value="SNRPN UPSTREAM READING FRAME PROTEIN, SNURF"/>
    <property type="match status" value="1"/>
</dbReference>
<comment type="caution">
    <text evidence="2">The sequence shown here is derived from an EMBL/GenBank/DDBJ whole genome shotgun (WGS) entry which is preliminary data.</text>
</comment>
<reference evidence="2 3" key="1">
    <citation type="submission" date="2022-11" db="EMBL/GenBank/DDBJ databases">
        <title>Whole genome sequence of Eschrichtius robustus ER-17-0199.</title>
        <authorList>
            <person name="Bruniche-Olsen A."/>
            <person name="Black A.N."/>
            <person name="Fields C.J."/>
            <person name="Walden K."/>
            <person name="Dewoody J.A."/>
        </authorList>
    </citation>
    <scope>NUCLEOTIDE SEQUENCE [LARGE SCALE GENOMIC DNA]</scope>
    <source>
        <strain evidence="2">ER-17-0199</strain>
        <tissue evidence="2">Blubber</tissue>
    </source>
</reference>
<name>A0AB34GS33_ESCRO</name>
<proteinExistence type="predicted"/>
<protein>
    <submittedName>
        <fullName evidence="2">Uncharacterized protein</fullName>
    </submittedName>
</protein>
<dbReference type="AlphaFoldDB" id="A0AB34GS33"/>
<dbReference type="EMBL" id="JAIQCJ010002147">
    <property type="protein sequence ID" value="KAJ8781219.1"/>
    <property type="molecule type" value="Genomic_DNA"/>
</dbReference>
<evidence type="ECO:0000313" key="2">
    <source>
        <dbReference type="EMBL" id="KAJ8781219.1"/>
    </source>
</evidence>
<dbReference type="PANTHER" id="PTHR14508:SF2">
    <property type="entry name" value="SNRPN UPSTREAM READING FRAME PROTEIN-RELATED"/>
    <property type="match status" value="1"/>
</dbReference>
<dbReference type="Proteomes" id="UP001159641">
    <property type="component" value="Unassembled WGS sequence"/>
</dbReference>